<dbReference type="CDD" id="cd23599">
    <property type="entry name" value="TFP_LU_ECD_Cold"/>
    <property type="match status" value="1"/>
</dbReference>
<protein>
    <submittedName>
        <fullName evidence="5">Uncharacterized protein</fullName>
    </submittedName>
</protein>
<evidence type="ECO:0000256" key="1">
    <source>
        <dbReference type="ARBA" id="ARBA00022729"/>
    </source>
</evidence>
<keyword evidence="1 4" id="KW-0732">Signal</keyword>
<keyword evidence="3" id="KW-1133">Transmembrane helix</keyword>
<reference evidence="5" key="1">
    <citation type="submission" date="2021-06" db="EMBL/GenBank/DDBJ databases">
        <authorList>
            <person name="Hodson N. C."/>
            <person name="Mongue J. A."/>
            <person name="Jaron S. K."/>
        </authorList>
    </citation>
    <scope>NUCLEOTIDE SEQUENCE</scope>
</reference>
<evidence type="ECO:0000313" key="5">
    <source>
        <dbReference type="EMBL" id="CAG7830946.1"/>
    </source>
</evidence>
<dbReference type="OrthoDB" id="6278121at2759"/>
<dbReference type="AlphaFoldDB" id="A0A8J2LYW7"/>
<evidence type="ECO:0000256" key="4">
    <source>
        <dbReference type="SAM" id="SignalP"/>
    </source>
</evidence>
<dbReference type="PANTHER" id="PTHR10036">
    <property type="entry name" value="CD59 GLYCOPROTEIN"/>
    <property type="match status" value="1"/>
</dbReference>
<organism evidence="5 6">
    <name type="scientific">Allacma fusca</name>
    <dbReference type="NCBI Taxonomy" id="39272"/>
    <lineage>
        <taxon>Eukaryota</taxon>
        <taxon>Metazoa</taxon>
        <taxon>Ecdysozoa</taxon>
        <taxon>Arthropoda</taxon>
        <taxon>Hexapoda</taxon>
        <taxon>Collembola</taxon>
        <taxon>Symphypleona</taxon>
        <taxon>Sminthuridae</taxon>
        <taxon>Allacma</taxon>
    </lineage>
</organism>
<feature type="signal peptide" evidence="4">
    <location>
        <begin position="1"/>
        <end position="25"/>
    </location>
</feature>
<gene>
    <name evidence="5" type="ORF">AFUS01_LOCUS40713</name>
</gene>
<evidence type="ECO:0000313" key="6">
    <source>
        <dbReference type="Proteomes" id="UP000708208"/>
    </source>
</evidence>
<comment type="caution">
    <text evidence="5">The sequence shown here is derived from an EMBL/GenBank/DDBJ whole genome shotgun (WGS) entry which is preliminary data.</text>
</comment>
<sequence>MRSALIAGTLLLAIIATIFFDEVRSLECYVCSRQEGNAEKCLTTTKTCESDENACQSEIRWGSTPYWSQGAEKQYYVTKKCAKKEDCEEYVNRFTSSCQRIWYEDWKCGECCQGDRCNYYIIMGAGNLKATWLLSLVTAVVIFRHIFAS</sequence>
<dbReference type="EMBL" id="CAJVCH010558210">
    <property type="protein sequence ID" value="CAG7830946.1"/>
    <property type="molecule type" value="Genomic_DNA"/>
</dbReference>
<feature type="transmembrane region" description="Helical" evidence="3">
    <location>
        <begin position="119"/>
        <end position="143"/>
    </location>
</feature>
<evidence type="ECO:0000256" key="3">
    <source>
        <dbReference type="SAM" id="Phobius"/>
    </source>
</evidence>
<accession>A0A8J2LYW7</accession>
<evidence type="ECO:0000256" key="2">
    <source>
        <dbReference type="ARBA" id="ARBA00023157"/>
    </source>
</evidence>
<keyword evidence="2" id="KW-1015">Disulfide bond</keyword>
<keyword evidence="3" id="KW-0472">Membrane</keyword>
<keyword evidence="3" id="KW-0812">Transmembrane</keyword>
<dbReference type="PANTHER" id="PTHR10036:SF3">
    <property type="entry name" value="PROTEIN SLEEPLESS-RELATED"/>
    <property type="match status" value="1"/>
</dbReference>
<name>A0A8J2LYW7_9HEXA</name>
<proteinExistence type="predicted"/>
<keyword evidence="6" id="KW-1185">Reference proteome</keyword>
<dbReference type="Proteomes" id="UP000708208">
    <property type="component" value="Unassembled WGS sequence"/>
</dbReference>
<feature type="chain" id="PRO_5035312876" evidence="4">
    <location>
        <begin position="26"/>
        <end position="149"/>
    </location>
</feature>